<evidence type="ECO:0000313" key="3">
    <source>
        <dbReference type="Proteomes" id="UP000254939"/>
    </source>
</evidence>
<name>A0A370KFM5_9HYPH</name>
<comment type="caution">
    <text evidence="2">The sequence shown here is derived from an EMBL/GenBank/DDBJ whole genome shotgun (WGS) entry which is preliminary data.</text>
</comment>
<evidence type="ECO:0000256" key="1">
    <source>
        <dbReference type="SAM" id="MobiDB-lite"/>
    </source>
</evidence>
<feature type="compositionally biased region" description="Basic residues" evidence="1">
    <location>
        <begin position="171"/>
        <end position="183"/>
    </location>
</feature>
<dbReference type="RefSeq" id="WP_016555961.1">
    <property type="nucleotide sequence ID" value="NZ_KZ857269.1"/>
</dbReference>
<reference evidence="2 3" key="1">
    <citation type="submission" date="2017-03" db="EMBL/GenBank/DDBJ databases">
        <title>Genome analysis of Rhizobial strains effectives or ineffectives for nitrogen fixation isolated from bean seeds.</title>
        <authorList>
            <person name="Peralta H."/>
            <person name="Aguilar-Vera A."/>
            <person name="Mora Y."/>
            <person name="Vargas-Lagunas C."/>
            <person name="Girard L."/>
            <person name="Mora J."/>
        </authorList>
    </citation>
    <scope>NUCLEOTIDE SEQUENCE [LARGE SCALE GENOMIC DNA]</scope>
    <source>
        <strain evidence="2 3">CCGM3</strain>
    </source>
</reference>
<evidence type="ECO:0000313" key="2">
    <source>
        <dbReference type="EMBL" id="RDJ03250.1"/>
    </source>
</evidence>
<accession>A0A370KFM5</accession>
<dbReference type="OrthoDB" id="8277395at2"/>
<dbReference type="Proteomes" id="UP000254939">
    <property type="component" value="Unassembled WGS sequence"/>
</dbReference>
<dbReference type="AlphaFoldDB" id="A0A370KFM5"/>
<proteinExistence type="predicted"/>
<evidence type="ECO:0008006" key="4">
    <source>
        <dbReference type="Google" id="ProtNLM"/>
    </source>
</evidence>
<protein>
    <recommendedName>
        <fullName evidence="4">HARP domain-containing protein</fullName>
    </recommendedName>
</protein>
<feature type="region of interest" description="Disordered" evidence="1">
    <location>
        <begin position="151"/>
        <end position="188"/>
    </location>
</feature>
<organism evidence="2 3">
    <name type="scientific">Rhizobium grahamii</name>
    <dbReference type="NCBI Taxonomy" id="1120045"/>
    <lineage>
        <taxon>Bacteria</taxon>
        <taxon>Pseudomonadati</taxon>
        <taxon>Pseudomonadota</taxon>
        <taxon>Alphaproteobacteria</taxon>
        <taxon>Hyphomicrobiales</taxon>
        <taxon>Rhizobiaceae</taxon>
        <taxon>Rhizobium/Agrobacterium group</taxon>
        <taxon>Rhizobium</taxon>
    </lineage>
</organism>
<gene>
    <name evidence="2" type="ORF">B5K06_30085</name>
</gene>
<dbReference type="EMBL" id="NAAC01000043">
    <property type="protein sequence ID" value="RDJ03250.1"/>
    <property type="molecule type" value="Genomic_DNA"/>
</dbReference>
<sequence>MEPKDKESNGQVPPVETVAFPFDRMMVARFREMFPRARWSDSLKAWTVPGKTARRRIDRWLSAEADRRGLFDQERGRDAYDFEPILSPYLEVHDTGFRIRTPFSRKVVEELRQVPFARWNSDDKAWEIPFASYDELQHRWEVIEGAAKRNEPDERRKRAAARKGSDEEAKARRRARERRRRRVPVPANDLPPVGRPVVTSWYGVVVITEVTGELIDTGDVAEFYPEADSDFVWAVWRNATLEELVHTWPAKTNPGKSERRRGWWRPLLNDLRDARRVAKTRERRNSLVSASSGPDIP</sequence>